<proteinExistence type="predicted"/>
<feature type="region of interest" description="Disordered" evidence="1">
    <location>
        <begin position="566"/>
        <end position="588"/>
    </location>
</feature>
<evidence type="ECO:0008006" key="4">
    <source>
        <dbReference type="Google" id="ProtNLM"/>
    </source>
</evidence>
<sequence length="985" mass="106832">MRRFLRPPFLVGLALGLVGLYALAGFVLLPYLIKAYGVPAAAEQLKHPVVLREASFNPFILALRLKGLEVRESDQTPMIGFDELVVDLRATTLLGQKLGFDEIRLMMPFVAAKVNRDGKLNLLALAPPSESDTGAASVQPSEAKPKKAMPVEIGLLEINKGVVEYRDESKPRPVSMDIVPIHITLRNFSTIQGSHNAYAFTAEIGKGESLAWEGTVSLEPLESDGKLNLSGVRVGTLYQAVQDRFRFDVQDGEIALSAKYHADLRGQAPSVTVKDGHLRIQHLALGERGFPESLVKVPLFEVEGFDLDLGKQAVEIAAIRSADAYVMAWLNPDGTVNLQQLFAPAVGNAPAPPPTPAQGQTSDQRSDQSWNVSIGEFELWNYGAAFEDRTLARPQYIDVGDLNVTVKEIRIPFKQALPIDLSLTLNQTGTITVKGEVAVEPLRADAAVALKNIGIRPFQAYLDRFLNVDVRDGAINLAGTVRYAAIRSKEPLLRFRGDVGIDRLVISDRKEFEEVLSWKALNVNRVALDVEPTAVTIGEIVLQEPAVQAVLESDGTLNLSHLVVQSKSDDSQEAPGQKKGGTPAHSAQPSIAIDQVKVVKASAVFRDVSIEPSVRTGLAGLSGTIKGLSSKQIKKADVDLTGRVDGAAPLKIAGKINPLSEDAFTDLVVTLGGMDLTPASPYSGKYAGYVLSKGKLSLDLKYKVSQKVLEAENLVVVDQLTFGQKVESPDATSLPVPLLVALLQDRKGLIEIDLPIRGNLDDPDFKYGKVIISTLLNLLGKIAASPFTLLGKLLPGGSEEDLQFIAFAPGSTALTPEETAKLDALETALNERAGLMLDIKGTFDSVADREAVRARKLRERLLAMKRQEFGSTGKEEELSAEDEQRLVAKWFTKLPLREANQSAEQAKTEGRPAPTFEEMKQRVMAEIPVADAELESLARQRADVVRNRLLESGKLGIERVFLTDVGMAEPGHEQVRTQLGLTAGS</sequence>
<name>A0A0S4KXK6_9BACT</name>
<dbReference type="GO" id="GO:0005886">
    <property type="term" value="C:plasma membrane"/>
    <property type="evidence" value="ECO:0007669"/>
    <property type="project" value="TreeGrafter"/>
</dbReference>
<dbReference type="OrthoDB" id="9757969at2"/>
<dbReference type="PANTHER" id="PTHR30441">
    <property type="entry name" value="DUF748 DOMAIN-CONTAINING PROTEIN"/>
    <property type="match status" value="1"/>
</dbReference>
<evidence type="ECO:0000313" key="2">
    <source>
        <dbReference type="EMBL" id="CUQ67896.1"/>
    </source>
</evidence>
<organism evidence="2 3">
    <name type="scientific">Candidatus Nitrospira inopinata</name>
    <dbReference type="NCBI Taxonomy" id="1715989"/>
    <lineage>
        <taxon>Bacteria</taxon>
        <taxon>Pseudomonadati</taxon>
        <taxon>Nitrospirota</taxon>
        <taxon>Nitrospiria</taxon>
        <taxon>Nitrospirales</taxon>
        <taxon>Nitrospiraceae</taxon>
        <taxon>Nitrospira</taxon>
    </lineage>
</organism>
<dbReference type="STRING" id="1715989.NITINOP_2924"/>
<dbReference type="RefSeq" id="WP_062486839.1">
    <property type="nucleotide sequence ID" value="NZ_LN885086.1"/>
</dbReference>
<dbReference type="Pfam" id="PF05359">
    <property type="entry name" value="DUF748"/>
    <property type="match status" value="2"/>
</dbReference>
<dbReference type="InterPro" id="IPR008023">
    <property type="entry name" value="DUF748"/>
</dbReference>
<gene>
    <name evidence="2" type="ORF">NITINOP_2924</name>
</gene>
<dbReference type="GO" id="GO:0090313">
    <property type="term" value="P:regulation of protein targeting to membrane"/>
    <property type="evidence" value="ECO:0007669"/>
    <property type="project" value="TreeGrafter"/>
</dbReference>
<accession>A0A0S4KXK6</accession>
<dbReference type="EMBL" id="LN885086">
    <property type="protein sequence ID" value="CUQ67896.1"/>
    <property type="molecule type" value="Genomic_DNA"/>
</dbReference>
<dbReference type="AlphaFoldDB" id="A0A0S4KXK6"/>
<reference evidence="3" key="1">
    <citation type="submission" date="2015-09" db="EMBL/GenBank/DDBJ databases">
        <authorList>
            <person name="Daims H."/>
        </authorList>
    </citation>
    <scope>NUCLEOTIDE SEQUENCE [LARGE SCALE GENOMIC DNA]</scope>
</reference>
<evidence type="ECO:0000313" key="3">
    <source>
        <dbReference type="Proteomes" id="UP000066284"/>
    </source>
</evidence>
<dbReference type="Proteomes" id="UP000066284">
    <property type="component" value="Chromosome 1"/>
</dbReference>
<evidence type="ECO:0000256" key="1">
    <source>
        <dbReference type="SAM" id="MobiDB-lite"/>
    </source>
</evidence>
<dbReference type="PANTHER" id="PTHR30441:SF8">
    <property type="entry name" value="DUF748 DOMAIN-CONTAINING PROTEIN"/>
    <property type="match status" value="1"/>
</dbReference>
<keyword evidence="3" id="KW-1185">Reference proteome</keyword>
<dbReference type="KEGG" id="nio:NITINOP_2924"/>
<feature type="region of interest" description="Disordered" evidence="1">
    <location>
        <begin position="345"/>
        <end position="367"/>
    </location>
</feature>
<dbReference type="InterPro" id="IPR052894">
    <property type="entry name" value="AsmA-related"/>
</dbReference>
<feature type="compositionally biased region" description="Polar residues" evidence="1">
    <location>
        <begin position="358"/>
        <end position="367"/>
    </location>
</feature>
<protein>
    <recommendedName>
        <fullName evidence="4">DUF748 domain-containing protein</fullName>
    </recommendedName>
</protein>